<dbReference type="Proteomes" id="UP000003824">
    <property type="component" value="Unassembled WGS sequence"/>
</dbReference>
<dbReference type="EMBL" id="DS999641">
    <property type="protein sequence ID" value="EFE65288.2"/>
    <property type="molecule type" value="Genomic_DNA"/>
</dbReference>
<reference evidence="2" key="1">
    <citation type="submission" date="2008-12" db="EMBL/GenBank/DDBJ databases">
        <title>Annotation of Streptomyces ghanaensis ATCC 14672.</title>
        <authorList>
            <consortium name="The Broad Institute Genome Sequencing Platform"/>
            <consortium name="Broad Institute Microbial Sequencing Center"/>
            <person name="Fischbach M."/>
            <person name="Ward D."/>
            <person name="Young S."/>
            <person name="Kodira C.D."/>
            <person name="Zeng Q."/>
            <person name="Koehrsen M."/>
            <person name="Godfrey P."/>
            <person name="Alvarado L."/>
            <person name="Berlin A.M."/>
            <person name="Borenstein D."/>
            <person name="Chen Z."/>
            <person name="Engels R."/>
            <person name="Freedman E."/>
            <person name="Gellesch M."/>
            <person name="Goldberg J."/>
            <person name="Griggs A."/>
            <person name="Gujja S."/>
            <person name="Heiman D.I."/>
            <person name="Hepburn T.A."/>
            <person name="Howarth C."/>
            <person name="Jen D."/>
            <person name="Larson L."/>
            <person name="Lewis B."/>
            <person name="Mehta T."/>
            <person name="Park D."/>
            <person name="Pearson M."/>
            <person name="Roberts A."/>
            <person name="Saif S."/>
            <person name="Shea T.D."/>
            <person name="Shenoy N."/>
            <person name="Sisk P."/>
            <person name="Stolte C."/>
            <person name="Sykes S.N."/>
            <person name="Walk T."/>
            <person name="White J."/>
            <person name="Yandava C."/>
            <person name="Straight P."/>
            <person name="Clardy J."/>
            <person name="Hung D."/>
            <person name="Kolter R."/>
            <person name="Mekalanos J."/>
            <person name="Walker S."/>
            <person name="Walsh C.T."/>
            <person name="Wieland B.L.C."/>
            <person name="Ilzarbe M."/>
            <person name="Galagan J."/>
            <person name="Nusbaum C."/>
            <person name="Birren B."/>
        </authorList>
    </citation>
    <scope>NUCLEOTIDE SEQUENCE [LARGE SCALE GENOMIC DNA]</scope>
    <source>
        <strain evidence="2">ATCC 14672 / DSM 40746 / JCM 4963 / KCTC 9882 / NRRL B-12104 / FH 1290</strain>
    </source>
</reference>
<dbReference type="AlphaFoldDB" id="D5ZYL2"/>
<accession>D5ZYL2</accession>
<organism evidence="1 2">
    <name type="scientific">Streptomyces viridosporus (strain ATCC 14672 / DSM 40746 / JCM 4963 / KCTC 9882 / NRRL B-12104 / FH 1290)</name>
    <name type="common">Streptomyces ghanaensis</name>
    <dbReference type="NCBI Taxonomy" id="566461"/>
    <lineage>
        <taxon>Bacteria</taxon>
        <taxon>Bacillati</taxon>
        <taxon>Actinomycetota</taxon>
        <taxon>Actinomycetes</taxon>
        <taxon>Kitasatosporales</taxon>
        <taxon>Streptomycetaceae</taxon>
        <taxon>Streptomyces</taxon>
    </lineage>
</organism>
<protein>
    <submittedName>
        <fullName evidence="1">Predicted protein</fullName>
    </submittedName>
</protein>
<name>D5ZYL2_STRV1</name>
<sequence length="70" mass="7209">MPHGDEPKGALWLPGLGASRTAMGFPMAAMGSDIGITRVGRPTVGVSKSTVHREVSTCRRSCSSSPAPTV</sequence>
<evidence type="ECO:0000313" key="2">
    <source>
        <dbReference type="Proteomes" id="UP000003824"/>
    </source>
</evidence>
<proteinExistence type="predicted"/>
<gene>
    <name evidence="1" type="ORF">SSFG_00542</name>
</gene>
<evidence type="ECO:0000313" key="1">
    <source>
        <dbReference type="EMBL" id="EFE65288.2"/>
    </source>
</evidence>